<feature type="region of interest" description="Disordered" evidence="1">
    <location>
        <begin position="45"/>
        <end position="196"/>
    </location>
</feature>
<feature type="region of interest" description="Disordered" evidence="1">
    <location>
        <begin position="240"/>
        <end position="260"/>
    </location>
</feature>
<protein>
    <submittedName>
        <fullName evidence="2">Uncharacterized protein</fullName>
    </submittedName>
</protein>
<evidence type="ECO:0000256" key="1">
    <source>
        <dbReference type="SAM" id="MobiDB-lite"/>
    </source>
</evidence>
<dbReference type="OrthoDB" id="2553692at2759"/>
<feature type="compositionally biased region" description="Low complexity" evidence="1">
    <location>
        <begin position="461"/>
        <end position="486"/>
    </location>
</feature>
<feature type="compositionally biased region" description="Low complexity" evidence="1">
    <location>
        <begin position="83"/>
        <end position="92"/>
    </location>
</feature>
<name>A0A5C3F837_9BASI</name>
<feature type="region of interest" description="Disordered" evidence="1">
    <location>
        <begin position="338"/>
        <end position="495"/>
    </location>
</feature>
<feature type="compositionally biased region" description="Low complexity" evidence="1">
    <location>
        <begin position="407"/>
        <end position="419"/>
    </location>
</feature>
<dbReference type="EMBL" id="OOIP01000016">
    <property type="protein sequence ID" value="SPO39835.1"/>
    <property type="molecule type" value="Genomic_DNA"/>
</dbReference>
<feature type="compositionally biased region" description="Basic and acidic residues" evidence="1">
    <location>
        <begin position="346"/>
        <end position="365"/>
    </location>
</feature>
<reference evidence="2 3" key="1">
    <citation type="submission" date="2018-03" db="EMBL/GenBank/DDBJ databases">
        <authorList>
            <person name="Guldener U."/>
        </authorList>
    </citation>
    <scope>NUCLEOTIDE SEQUENCE [LARGE SCALE GENOMIC DNA]</scope>
    <source>
        <strain evidence="2 3">DAOM196992</strain>
    </source>
</reference>
<feature type="compositionally biased region" description="Low complexity" evidence="1">
    <location>
        <begin position="180"/>
        <end position="190"/>
    </location>
</feature>
<gene>
    <name evidence="2" type="ORF">PSFLO_05316</name>
</gene>
<organism evidence="2 3">
    <name type="scientific">Pseudozyma flocculosa</name>
    <dbReference type="NCBI Taxonomy" id="84751"/>
    <lineage>
        <taxon>Eukaryota</taxon>
        <taxon>Fungi</taxon>
        <taxon>Dikarya</taxon>
        <taxon>Basidiomycota</taxon>
        <taxon>Ustilaginomycotina</taxon>
        <taxon>Ustilaginomycetes</taxon>
        <taxon>Ustilaginales</taxon>
        <taxon>Ustilaginaceae</taxon>
        <taxon>Pseudozyma</taxon>
    </lineage>
</organism>
<proteinExistence type="predicted"/>
<evidence type="ECO:0000313" key="2">
    <source>
        <dbReference type="EMBL" id="SPO39835.1"/>
    </source>
</evidence>
<accession>A0A5C3F837</accession>
<sequence>MMSVEATPVRRKLFAAPAHSPSSSVPLEHSPILSSTTRYVKVPASVPRSLATMAGGSTTPVKARAGSSSSTSSRNRVPPTVPATPTDAPTTPRNARLHRPSPVSGPKPKSMVEPSPSTERHADSLALQARWASIQAGSTSRPRTPVPSDGEDGDSQGMVDGHHQQQGQQRLIDAADAGVASPRKSSALKSLPKKKYRVSKEEIAIAHEIAGSGPMGSPSPCKVASFSDGYFAARNDDDNDIHAARAGGSPIRGSPRRRSQSLKAEEVDIYALPEAIGDDVFSNAHLRQLSASKLFGDIKRRAPLGWTVYEDPVVDKQIDAAETKPMQDLHVLASPLAMSVPSTPNKENKRPLAEAEGDVKVEHGAEASPVGHNSARKRGTGGRLSLLAKAEDEVVDSADQATESRLAPEAAAVETTTVTSPPKKSRLSGNPKPESDTAPVHAAVHRSPDAVRGRSTRKASATGSATARKPAAAAAPAVASGGVASRTRSKVRTAL</sequence>
<keyword evidence="3" id="KW-1185">Reference proteome</keyword>
<dbReference type="Proteomes" id="UP000323386">
    <property type="component" value="Unassembled WGS sequence"/>
</dbReference>
<dbReference type="AlphaFoldDB" id="A0A5C3F837"/>
<evidence type="ECO:0000313" key="3">
    <source>
        <dbReference type="Proteomes" id="UP000323386"/>
    </source>
</evidence>